<keyword evidence="1" id="KW-0963">Cytoplasm</keyword>
<feature type="domain" description="Major vault protein repeat" evidence="6">
    <location>
        <begin position="463"/>
        <end position="524"/>
    </location>
</feature>
<protein>
    <recommendedName>
        <fullName evidence="10">Major vault protein</fullName>
    </recommendedName>
</protein>
<evidence type="ECO:0008006" key="10">
    <source>
        <dbReference type="Google" id="ProtNLM"/>
    </source>
</evidence>
<gene>
    <name evidence="8" type="ORF">PPRIM_AZ9-3.1.T0640011</name>
</gene>
<feature type="domain" description="Major vault protein repeat" evidence="3">
    <location>
        <begin position="220"/>
        <end position="252"/>
    </location>
</feature>
<feature type="domain" description="Major vault protein shoulder" evidence="4">
    <location>
        <begin position="525"/>
        <end position="641"/>
    </location>
</feature>
<dbReference type="InterPro" id="IPR039059">
    <property type="entry name" value="MVP"/>
</dbReference>
<feature type="domain" description="Major vault protein repeat" evidence="7">
    <location>
        <begin position="378"/>
        <end position="434"/>
    </location>
</feature>
<comment type="subcellular location">
    <subcellularLocation>
        <location evidence="1">Cytoplasm</location>
    </subcellularLocation>
</comment>
<dbReference type="FunFam" id="2.30.30.550:FF:000001">
    <property type="entry name" value="major vault protein-like"/>
    <property type="match status" value="3"/>
</dbReference>
<feature type="domain" description="Major vault protein repeat" evidence="5">
    <location>
        <begin position="48"/>
        <end position="110"/>
    </location>
</feature>
<dbReference type="FunFam" id="2.30.30.550:FF:000008">
    <property type="match status" value="1"/>
</dbReference>
<dbReference type="OMA" id="PKRPNHI"/>
<evidence type="ECO:0000256" key="1">
    <source>
        <dbReference type="PROSITE-ProRule" id="PRU00571"/>
    </source>
</evidence>
<dbReference type="InterPro" id="IPR041134">
    <property type="entry name" value="Vault_2"/>
</dbReference>
<feature type="repeat" description="MVP" evidence="1">
    <location>
        <begin position="118"/>
        <end position="169"/>
    </location>
</feature>
<evidence type="ECO:0000259" key="4">
    <source>
        <dbReference type="Pfam" id="PF11978"/>
    </source>
</evidence>
<dbReference type="Pfam" id="PF17796">
    <property type="entry name" value="Vault_4"/>
    <property type="match status" value="1"/>
</dbReference>
<dbReference type="FunFam" id="3.30.479.30:FF:000010">
    <property type="entry name" value="major vault protein-like"/>
    <property type="match status" value="1"/>
</dbReference>
<dbReference type="GO" id="GO:0005634">
    <property type="term" value="C:nucleus"/>
    <property type="evidence" value="ECO:0007669"/>
    <property type="project" value="TreeGrafter"/>
</dbReference>
<evidence type="ECO:0000259" key="5">
    <source>
        <dbReference type="Pfam" id="PF17794"/>
    </source>
</evidence>
<evidence type="ECO:0000259" key="3">
    <source>
        <dbReference type="Pfam" id="PF01505"/>
    </source>
</evidence>
<evidence type="ECO:0000256" key="2">
    <source>
        <dbReference type="SAM" id="Coils"/>
    </source>
</evidence>
<dbReference type="AlphaFoldDB" id="A0A8S1MUQ4"/>
<feature type="domain" description="Major vault protein repeat" evidence="3">
    <location>
        <begin position="115"/>
        <end position="154"/>
    </location>
</feature>
<dbReference type="InterPro" id="IPR041136">
    <property type="entry name" value="Vault_4"/>
</dbReference>
<feature type="repeat" description="MVP" evidence="1">
    <location>
        <begin position="170"/>
        <end position="222"/>
    </location>
</feature>
<dbReference type="Pfam" id="PF17794">
    <property type="entry name" value="Vault_2"/>
    <property type="match status" value="1"/>
</dbReference>
<keyword evidence="1" id="KW-0687">Ribonucleoprotein</keyword>
<feature type="repeat" description="MVP" evidence="1">
    <location>
        <begin position="223"/>
        <end position="277"/>
    </location>
</feature>
<feature type="domain" description="Major vault protein repeat" evidence="3">
    <location>
        <begin position="167"/>
        <end position="207"/>
    </location>
</feature>
<feature type="repeat" description="MVP" evidence="1">
    <location>
        <begin position="330"/>
        <end position="382"/>
    </location>
</feature>
<evidence type="ECO:0000259" key="7">
    <source>
        <dbReference type="Pfam" id="PF17796"/>
    </source>
</evidence>
<keyword evidence="9" id="KW-1185">Reference proteome</keyword>
<dbReference type="Pfam" id="PF01505">
    <property type="entry name" value="Vault"/>
    <property type="match status" value="4"/>
</dbReference>
<dbReference type="CDD" id="cd08825">
    <property type="entry name" value="MVP_shoulder"/>
    <property type="match status" value="1"/>
</dbReference>
<evidence type="ECO:0000313" key="8">
    <source>
        <dbReference type="EMBL" id="CAD8080545.1"/>
    </source>
</evidence>
<dbReference type="EMBL" id="CAJJDM010000066">
    <property type="protein sequence ID" value="CAD8080545.1"/>
    <property type="molecule type" value="Genomic_DNA"/>
</dbReference>
<dbReference type="PANTHER" id="PTHR14165">
    <property type="entry name" value="MAJOR VAULT PROTEIN"/>
    <property type="match status" value="1"/>
</dbReference>
<dbReference type="InterPro" id="IPR040989">
    <property type="entry name" value="Vault_3"/>
</dbReference>
<accession>A0A8S1MUQ4</accession>
<dbReference type="FunFam" id="2.30.30.620:FF:000003">
    <property type="entry name" value="Major vault protein-like protein"/>
    <property type="match status" value="1"/>
</dbReference>
<dbReference type="PROSITE" id="PS51224">
    <property type="entry name" value="MVP"/>
    <property type="match status" value="5"/>
</dbReference>
<name>A0A8S1MUQ4_PARPR</name>
<dbReference type="GO" id="GO:0005737">
    <property type="term" value="C:cytoplasm"/>
    <property type="evidence" value="ECO:0007669"/>
    <property type="project" value="UniProtKB-SubCell"/>
</dbReference>
<sequence length="848" mass="95857">MAEYVTRIPPNQYIHVLDQNTNTARLEVGPHTFIRKEHESIIEGPNKMISLPPKTYCKIQNPILRDKNNQPVKNAYGEVEIQRGEIEYRTADDYSNPFPLFPGEKLDGRVETLLIVQQNTALRLVAIRDFTVDGKQKQAGEEWQRNGPFTYYPRAEEQIVEIVKAEVIKPNSALKLKATQTFIDKNGKERRAGQEWLIRTTGSYLPDTFERVSEVVKGVVLTDKVCVHLRAQNEFTDVYGIKRKPGNEWIITNKQAQVHITDVYEQLVAVEQAITLGSRNYCIILNPYNPKLEQNDWGIQVLIKGETTFFLQPGEELLGGKIEDIVILGEEEALLVQAIYDHSEDDGQFRKAGQRWIVRGPREYIPGVKINVIEKRRAIPLDANEGIYVRDNRTGEVKEIKGKTYLLEAHESLWEKHLPENVEILVQRASTGQPYVPPSVQASGKMTYNFESEQLKPRDKTKIISFKAPHNSAIQLYDYKLKKSRVVFGPDLVMLGPDEQFTVIKLSGGKPKVENLIQTLTLSLGPDFMTDQLIVETSDHAKLKLTLSYNWHFKVNKDDPNDAQKLFGVKDFVGDACKSIASRVRGAVSSITFEDFHNNSSVKIREAVFGKEGNEIRTQHTFEANNLVITSVDIQGQEITDEATRRQLSQSINLAIEISSKSQEMQSRHQASKLEQEAKGQLGRQKLLDQAKAEETKIELLKQQAQSAKVRAEGEAVARAIAETMEKKIKAEAEVNQAELRSKALQIEQEALLEQQTQEQEAELNYQRQLIELEIKKAKELSDIEIKKFKQQIQAIGKETIIAMAKAGPETKAKLLGGLGLKGFLVTDGKNPINLFNTANGFIGENLK</sequence>
<dbReference type="GO" id="GO:1990904">
    <property type="term" value="C:ribonucleoprotein complex"/>
    <property type="evidence" value="ECO:0007669"/>
    <property type="project" value="UniProtKB-UniRule"/>
</dbReference>
<feature type="domain" description="Major vault protein repeat" evidence="3">
    <location>
        <begin position="327"/>
        <end position="367"/>
    </location>
</feature>
<dbReference type="Proteomes" id="UP000688137">
    <property type="component" value="Unassembled WGS sequence"/>
</dbReference>
<proteinExistence type="predicted"/>
<feature type="coiled-coil region" evidence="2">
    <location>
        <begin position="684"/>
        <end position="755"/>
    </location>
</feature>
<evidence type="ECO:0000259" key="6">
    <source>
        <dbReference type="Pfam" id="PF17795"/>
    </source>
</evidence>
<feature type="repeat" description="MVP" evidence="1">
    <location>
        <begin position="279"/>
        <end position="329"/>
    </location>
</feature>
<evidence type="ECO:0000313" key="9">
    <source>
        <dbReference type="Proteomes" id="UP000688137"/>
    </source>
</evidence>
<dbReference type="Pfam" id="PF17795">
    <property type="entry name" value="Vault_3"/>
    <property type="match status" value="1"/>
</dbReference>
<keyword evidence="2" id="KW-0175">Coiled coil</keyword>
<reference evidence="8" key="1">
    <citation type="submission" date="2021-01" db="EMBL/GenBank/DDBJ databases">
        <authorList>
            <consortium name="Genoscope - CEA"/>
            <person name="William W."/>
        </authorList>
    </citation>
    <scope>NUCLEOTIDE SEQUENCE</scope>
</reference>
<comment type="caution">
    <text evidence="8">The sequence shown here is derived from an EMBL/GenBank/DDBJ whole genome shotgun (WGS) entry which is preliminary data.</text>
</comment>
<dbReference type="FunFam" id="2.30.30.570:FF:000001">
    <property type="entry name" value="major vault protein-like"/>
    <property type="match status" value="1"/>
</dbReference>
<dbReference type="InterPro" id="IPR002499">
    <property type="entry name" value="Vault_N"/>
</dbReference>
<dbReference type="FunFam" id="2.30.30.570:FF:000002">
    <property type="entry name" value="Major vault protein-alpha"/>
    <property type="match status" value="1"/>
</dbReference>
<dbReference type="InterPro" id="IPR021870">
    <property type="entry name" value="MVP_shoulder"/>
</dbReference>
<dbReference type="InterPro" id="IPR041139">
    <property type="entry name" value="MVP_rep_dom"/>
</dbReference>
<dbReference type="Pfam" id="PF11978">
    <property type="entry name" value="MVP_shoulder"/>
    <property type="match status" value="1"/>
</dbReference>
<organism evidence="8 9">
    <name type="scientific">Paramecium primaurelia</name>
    <dbReference type="NCBI Taxonomy" id="5886"/>
    <lineage>
        <taxon>Eukaryota</taxon>
        <taxon>Sar</taxon>
        <taxon>Alveolata</taxon>
        <taxon>Ciliophora</taxon>
        <taxon>Intramacronucleata</taxon>
        <taxon>Oligohymenophorea</taxon>
        <taxon>Peniculida</taxon>
        <taxon>Parameciidae</taxon>
        <taxon>Paramecium</taxon>
    </lineage>
</organism>
<dbReference type="PANTHER" id="PTHR14165:SF3">
    <property type="entry name" value="MAJOR VAULT PROTEIN"/>
    <property type="match status" value="1"/>
</dbReference>